<dbReference type="RefSeq" id="WP_218933936.1">
    <property type="nucleotide sequence ID" value="NZ_CP036525.1"/>
</dbReference>
<dbReference type="PROSITE" id="PS51257">
    <property type="entry name" value="PROKAR_LIPOPROTEIN"/>
    <property type="match status" value="1"/>
</dbReference>
<dbReference type="Proteomes" id="UP000318538">
    <property type="component" value="Chromosome"/>
</dbReference>
<gene>
    <name evidence="2" type="ORF">K227x_24020</name>
</gene>
<evidence type="ECO:0000313" key="2">
    <source>
        <dbReference type="EMBL" id="QDT04016.1"/>
    </source>
</evidence>
<sequence length="56" mass="6045" precursor="true">MKLAHVCFFVLMAAAAPCFLTGCSSSEPAVVENAAMSEQEMADYEAEMDATEPIER</sequence>
<reference evidence="2 3" key="1">
    <citation type="submission" date="2019-02" db="EMBL/GenBank/DDBJ databases">
        <title>Deep-cultivation of Planctomycetes and their phenomic and genomic characterization uncovers novel biology.</title>
        <authorList>
            <person name="Wiegand S."/>
            <person name="Jogler M."/>
            <person name="Boedeker C."/>
            <person name="Pinto D."/>
            <person name="Vollmers J."/>
            <person name="Rivas-Marin E."/>
            <person name="Kohn T."/>
            <person name="Peeters S.H."/>
            <person name="Heuer A."/>
            <person name="Rast P."/>
            <person name="Oberbeckmann S."/>
            <person name="Bunk B."/>
            <person name="Jeske O."/>
            <person name="Meyerdierks A."/>
            <person name="Storesund J.E."/>
            <person name="Kallscheuer N."/>
            <person name="Luecker S."/>
            <person name="Lage O.M."/>
            <person name="Pohl T."/>
            <person name="Merkel B.J."/>
            <person name="Hornburger P."/>
            <person name="Mueller R.-W."/>
            <person name="Bruemmer F."/>
            <person name="Labrenz M."/>
            <person name="Spormann A.M."/>
            <person name="Op den Camp H."/>
            <person name="Overmann J."/>
            <person name="Amann R."/>
            <person name="Jetten M.S.M."/>
            <person name="Mascher T."/>
            <person name="Medema M.H."/>
            <person name="Devos D.P."/>
            <person name="Kaster A.-K."/>
            <person name="Ovreas L."/>
            <person name="Rohde M."/>
            <person name="Galperin M.Y."/>
            <person name="Jogler C."/>
        </authorList>
    </citation>
    <scope>NUCLEOTIDE SEQUENCE [LARGE SCALE GENOMIC DNA]</scope>
    <source>
        <strain evidence="2 3">K22_7</strain>
    </source>
</reference>
<organism evidence="2 3">
    <name type="scientific">Rubripirellula lacrimiformis</name>
    <dbReference type="NCBI Taxonomy" id="1930273"/>
    <lineage>
        <taxon>Bacteria</taxon>
        <taxon>Pseudomonadati</taxon>
        <taxon>Planctomycetota</taxon>
        <taxon>Planctomycetia</taxon>
        <taxon>Pirellulales</taxon>
        <taxon>Pirellulaceae</taxon>
        <taxon>Rubripirellula</taxon>
    </lineage>
</organism>
<dbReference type="EMBL" id="CP036525">
    <property type="protein sequence ID" value="QDT04016.1"/>
    <property type="molecule type" value="Genomic_DNA"/>
</dbReference>
<dbReference type="AlphaFoldDB" id="A0A517NA58"/>
<evidence type="ECO:0000313" key="3">
    <source>
        <dbReference type="Proteomes" id="UP000318538"/>
    </source>
</evidence>
<evidence type="ECO:0008006" key="4">
    <source>
        <dbReference type="Google" id="ProtNLM"/>
    </source>
</evidence>
<proteinExistence type="predicted"/>
<dbReference type="KEGG" id="rlc:K227x_24020"/>
<keyword evidence="3" id="KW-1185">Reference proteome</keyword>
<name>A0A517NA58_9BACT</name>
<protein>
    <recommendedName>
        <fullName evidence="4">Secreted protein</fullName>
    </recommendedName>
</protein>
<feature type="signal peptide" evidence="1">
    <location>
        <begin position="1"/>
        <end position="20"/>
    </location>
</feature>
<keyword evidence="1" id="KW-0732">Signal</keyword>
<feature type="chain" id="PRO_5021977849" description="Secreted protein" evidence="1">
    <location>
        <begin position="21"/>
        <end position="56"/>
    </location>
</feature>
<evidence type="ECO:0000256" key="1">
    <source>
        <dbReference type="SAM" id="SignalP"/>
    </source>
</evidence>
<accession>A0A517NA58</accession>